<dbReference type="SUPFAM" id="SSF56059">
    <property type="entry name" value="Glutathione synthetase ATP-binding domain-like"/>
    <property type="match status" value="1"/>
</dbReference>
<feature type="binding site" evidence="4">
    <location>
        <position position="111"/>
    </location>
    <ligand>
        <name>ATP</name>
        <dbReference type="ChEBI" id="CHEBI:30616"/>
    </ligand>
</feature>
<keyword evidence="3 4" id="KW-0067">ATP-binding</keyword>
<evidence type="ECO:0000259" key="6">
    <source>
        <dbReference type="PROSITE" id="PS50975"/>
    </source>
</evidence>
<accession>A0A1B3B832</accession>
<dbReference type="InterPro" id="IPR054350">
    <property type="entry name" value="PurT/PurK_preATP-grasp"/>
</dbReference>
<feature type="binding site" evidence="4">
    <location>
        <position position="218"/>
    </location>
    <ligand>
        <name>ATP</name>
        <dbReference type="ChEBI" id="CHEBI:30616"/>
    </ligand>
</feature>
<dbReference type="GO" id="GO:0005524">
    <property type="term" value="F:ATP binding"/>
    <property type="evidence" value="ECO:0007669"/>
    <property type="project" value="UniProtKB-UniRule"/>
</dbReference>
<dbReference type="PANTHER" id="PTHR11609">
    <property type="entry name" value="PURINE BIOSYNTHESIS PROTEIN 6/7, PUR6/7"/>
    <property type="match status" value="1"/>
</dbReference>
<name>A0A1B3B832_9GAMM</name>
<comment type="subunit">
    <text evidence="4 5">Homodimer.</text>
</comment>
<reference evidence="8" key="1">
    <citation type="submission" date="2015-08" db="EMBL/GenBank/DDBJ databases">
        <authorList>
            <person name="Kim K.M."/>
        </authorList>
    </citation>
    <scope>NUCLEOTIDE SEQUENCE [LARGE SCALE GENOMIC DNA]</scope>
    <source>
        <strain evidence="8">KCTC 23892</strain>
    </source>
</reference>
<dbReference type="InterPro" id="IPR013815">
    <property type="entry name" value="ATP_grasp_subdomain_1"/>
</dbReference>
<dbReference type="InterPro" id="IPR011761">
    <property type="entry name" value="ATP-grasp"/>
</dbReference>
<feature type="binding site" evidence="4">
    <location>
        <begin position="156"/>
        <end position="162"/>
    </location>
    <ligand>
        <name>ATP</name>
        <dbReference type="ChEBI" id="CHEBI:30616"/>
    </ligand>
</feature>
<dbReference type="GO" id="GO:0004638">
    <property type="term" value="F:phosphoribosylaminoimidazole carboxylase activity"/>
    <property type="evidence" value="ECO:0007669"/>
    <property type="project" value="InterPro"/>
</dbReference>
<dbReference type="NCBIfam" id="NF004679">
    <property type="entry name" value="PRK06019.1-5"/>
    <property type="match status" value="1"/>
</dbReference>
<dbReference type="STRING" id="1144748.KS2013_225"/>
<evidence type="ECO:0000256" key="2">
    <source>
        <dbReference type="ARBA" id="ARBA00022755"/>
    </source>
</evidence>
<dbReference type="GO" id="GO:0034028">
    <property type="term" value="F:5-(carboxyamino)imidazole ribonucleotide synthase activity"/>
    <property type="evidence" value="ECO:0007669"/>
    <property type="project" value="UniProtKB-UniRule"/>
</dbReference>
<feature type="binding site" evidence="4">
    <location>
        <position position="151"/>
    </location>
    <ligand>
        <name>ATP</name>
        <dbReference type="ChEBI" id="CHEBI:30616"/>
    </ligand>
</feature>
<dbReference type="Gene3D" id="3.30.470.20">
    <property type="entry name" value="ATP-grasp fold, B domain"/>
    <property type="match status" value="1"/>
</dbReference>
<evidence type="ECO:0000256" key="5">
    <source>
        <dbReference type="RuleBase" id="RU361200"/>
    </source>
</evidence>
<dbReference type="AlphaFoldDB" id="A0A1B3B832"/>
<organism evidence="7 8">
    <name type="scientific">Kangiella sediminilitoris</name>
    <dbReference type="NCBI Taxonomy" id="1144748"/>
    <lineage>
        <taxon>Bacteria</taxon>
        <taxon>Pseudomonadati</taxon>
        <taxon>Pseudomonadota</taxon>
        <taxon>Gammaproteobacteria</taxon>
        <taxon>Kangiellales</taxon>
        <taxon>Kangiellaceae</taxon>
        <taxon>Kangiella</taxon>
    </lineage>
</organism>
<keyword evidence="4 5" id="KW-0436">Ligase</keyword>
<evidence type="ECO:0000256" key="3">
    <source>
        <dbReference type="ARBA" id="ARBA00022840"/>
    </source>
</evidence>
<dbReference type="NCBIfam" id="TIGR01161">
    <property type="entry name" value="purK"/>
    <property type="match status" value="1"/>
</dbReference>
<dbReference type="Pfam" id="PF02222">
    <property type="entry name" value="ATP-grasp"/>
    <property type="match status" value="1"/>
</dbReference>
<comment type="function">
    <text evidence="5">Catalyzes the ATP-dependent conversion of 5-aminoimidazole ribonucleotide (AIR) and HCO(3)- to N5-carboxyaminoimidazole ribonucleotide (N5-CAIR).</text>
</comment>
<dbReference type="PANTHER" id="PTHR11609:SF5">
    <property type="entry name" value="PHOSPHORIBOSYLAMINOIMIDAZOLE CARBOXYLASE"/>
    <property type="match status" value="1"/>
</dbReference>
<keyword evidence="1 4" id="KW-0547">Nucleotide-binding</keyword>
<comment type="catalytic activity">
    <reaction evidence="4 5">
        <text>5-amino-1-(5-phospho-beta-D-ribosyl)imidazole + hydrogencarbonate + ATP = 5-carboxyamino-1-(5-phospho-D-ribosyl)imidazole + ADP + phosphate + 2 H(+)</text>
        <dbReference type="Rhea" id="RHEA:19317"/>
        <dbReference type="ChEBI" id="CHEBI:15378"/>
        <dbReference type="ChEBI" id="CHEBI:17544"/>
        <dbReference type="ChEBI" id="CHEBI:30616"/>
        <dbReference type="ChEBI" id="CHEBI:43474"/>
        <dbReference type="ChEBI" id="CHEBI:58730"/>
        <dbReference type="ChEBI" id="CHEBI:137981"/>
        <dbReference type="ChEBI" id="CHEBI:456216"/>
        <dbReference type="EC" id="6.3.4.18"/>
    </reaction>
</comment>
<dbReference type="HAMAP" id="MF_01928">
    <property type="entry name" value="PurK"/>
    <property type="match status" value="1"/>
</dbReference>
<protein>
    <recommendedName>
        <fullName evidence="4 5">N5-carboxyaminoimidazole ribonucleotide synthase</fullName>
        <shortName evidence="4 5">N5-CAIR synthase</shortName>
        <ecNumber evidence="4 5">6.3.4.18</ecNumber>
    </recommendedName>
    <alternativeName>
        <fullName evidence="4 5">5-(carboxyamino)imidazole ribonucleotide synthetase</fullName>
    </alternativeName>
</protein>
<dbReference type="PATRIC" id="fig|1144748.3.peg.230"/>
<dbReference type="EC" id="6.3.4.18" evidence="4 5"/>
<dbReference type="GO" id="GO:0046872">
    <property type="term" value="F:metal ion binding"/>
    <property type="evidence" value="ECO:0007669"/>
    <property type="project" value="InterPro"/>
</dbReference>
<dbReference type="GO" id="GO:0005829">
    <property type="term" value="C:cytosol"/>
    <property type="evidence" value="ECO:0007669"/>
    <property type="project" value="TreeGrafter"/>
</dbReference>
<evidence type="ECO:0000256" key="1">
    <source>
        <dbReference type="ARBA" id="ARBA00022741"/>
    </source>
</evidence>
<gene>
    <name evidence="4 5" type="primary">purK</name>
    <name evidence="7" type="ORF">KS2013_225</name>
</gene>
<dbReference type="InterPro" id="IPR011054">
    <property type="entry name" value="Rudment_hybrid_motif"/>
</dbReference>
<dbReference type="Proteomes" id="UP000094147">
    <property type="component" value="Chromosome"/>
</dbReference>
<comment type="pathway">
    <text evidence="4 5">Purine metabolism; IMP biosynthesis via de novo pathway; 5-amino-1-(5-phospho-D-ribosyl)imidazole-4-carboxylate from 5-amino-1-(5-phospho-D-ribosyl)imidazole (N5-CAIR route): step 1/2.</text>
</comment>
<dbReference type="Pfam" id="PF17769">
    <property type="entry name" value="PurK_C"/>
    <property type="match status" value="1"/>
</dbReference>
<dbReference type="SUPFAM" id="SSF52440">
    <property type="entry name" value="PreATP-grasp domain"/>
    <property type="match status" value="1"/>
</dbReference>
<dbReference type="Pfam" id="PF22660">
    <property type="entry name" value="RS_preATP-grasp-like"/>
    <property type="match status" value="1"/>
</dbReference>
<evidence type="ECO:0000256" key="4">
    <source>
        <dbReference type="HAMAP-Rule" id="MF_01928"/>
    </source>
</evidence>
<dbReference type="PROSITE" id="PS50975">
    <property type="entry name" value="ATP_GRASP"/>
    <property type="match status" value="1"/>
</dbReference>
<dbReference type="Gene3D" id="3.30.1490.20">
    <property type="entry name" value="ATP-grasp fold, A domain"/>
    <property type="match status" value="1"/>
</dbReference>
<feature type="binding site" evidence="4">
    <location>
        <begin position="272"/>
        <end position="273"/>
    </location>
    <ligand>
        <name>ATP</name>
        <dbReference type="ChEBI" id="CHEBI:30616"/>
    </ligand>
</feature>
<feature type="binding site" evidence="4">
    <location>
        <begin position="187"/>
        <end position="190"/>
    </location>
    <ligand>
        <name>ATP</name>
        <dbReference type="ChEBI" id="CHEBI:30616"/>
    </ligand>
</feature>
<comment type="function">
    <text evidence="4">Catalyzes the ATP-dependent conversion of 5-aminoimidazole ribonucleotide (AIR) and HCO(3)(-) to N5-carboxyaminoimidazole ribonucleotide (N5-CAIR).</text>
</comment>
<keyword evidence="8" id="KW-1185">Reference proteome</keyword>
<sequence>MKPEGNFSSLTIAIIGSGQLARMMALEGISMGYHFTFLHEEGEDKSAVLDLGHIVTVDVKQHSAEQIYTLLGKPDVVTVEKEHVDAGMLEGLNQFCPVYPSIKAIRISQNRKSEKEFIQSQGIEVAPWHPVNDIDSLTEAGTRLGWPVILKTCSEGYDGKGQWFLNSLEEGSKVLEEVSSDIEFIAEQPISFSKEVSIVCARDQHGNIVHYDISENIHSNGILHYSIVPARNIKTETQNKAKKIAEAMLTGLEYIGVLSIEFFVVGDDLMVNEFAPRVHNSGHWTQQGARTSQFLNHVRAISGQEVASTERFGPAAMINLLGQAPLKKHMIDSALHVHWYNKTIKANRKVGHINMSLSDIESLMVKLEQTLKDYQQ</sequence>
<dbReference type="KEGG" id="ksd:KS2013_225"/>
<dbReference type="InterPro" id="IPR040686">
    <property type="entry name" value="PurK_C"/>
</dbReference>
<keyword evidence="2 4" id="KW-0658">Purine biosynthesis</keyword>
<evidence type="ECO:0000313" key="8">
    <source>
        <dbReference type="Proteomes" id="UP000094147"/>
    </source>
</evidence>
<dbReference type="InterPro" id="IPR016185">
    <property type="entry name" value="PreATP-grasp_dom_sf"/>
</dbReference>
<dbReference type="Gene3D" id="3.40.50.20">
    <property type="match status" value="1"/>
</dbReference>
<dbReference type="InterPro" id="IPR003135">
    <property type="entry name" value="ATP-grasp_carboxylate-amine"/>
</dbReference>
<dbReference type="OrthoDB" id="9804625at2"/>
<feature type="binding site" evidence="4">
    <location>
        <position position="195"/>
    </location>
    <ligand>
        <name>ATP</name>
        <dbReference type="ChEBI" id="CHEBI:30616"/>
    </ligand>
</feature>
<feature type="domain" description="ATP-grasp" evidence="6">
    <location>
        <begin position="115"/>
        <end position="302"/>
    </location>
</feature>
<dbReference type="UniPathway" id="UPA00074">
    <property type="reaction ID" value="UER00942"/>
</dbReference>
<comment type="similarity">
    <text evidence="4 5">Belongs to the PurK/PurT family.</text>
</comment>
<dbReference type="RefSeq" id="WP_068988581.1">
    <property type="nucleotide sequence ID" value="NZ_CP012418.1"/>
</dbReference>
<proteinExistence type="inferred from homology"/>
<evidence type="ECO:0000313" key="7">
    <source>
        <dbReference type="EMBL" id="AOE48953.1"/>
    </source>
</evidence>
<dbReference type="SUPFAM" id="SSF51246">
    <property type="entry name" value="Rudiment single hybrid motif"/>
    <property type="match status" value="1"/>
</dbReference>
<dbReference type="InterPro" id="IPR005875">
    <property type="entry name" value="PurK"/>
</dbReference>
<dbReference type="EMBL" id="CP012418">
    <property type="protein sequence ID" value="AOE48953.1"/>
    <property type="molecule type" value="Genomic_DNA"/>
</dbReference>
<dbReference type="GO" id="GO:0006189">
    <property type="term" value="P:'de novo' IMP biosynthetic process"/>
    <property type="evidence" value="ECO:0007669"/>
    <property type="project" value="UniProtKB-UniRule"/>
</dbReference>